<dbReference type="EMBL" id="MPTO01000019">
    <property type="protein sequence ID" value="OME16563.1"/>
    <property type="molecule type" value="Genomic_DNA"/>
</dbReference>
<dbReference type="Pfam" id="PF22399">
    <property type="entry name" value="DUF6979"/>
    <property type="match status" value="1"/>
</dbReference>
<proteinExistence type="predicted"/>
<reference evidence="1 2" key="1">
    <citation type="submission" date="2016-10" db="EMBL/GenBank/DDBJ databases">
        <title>Paenibacillus species isolates.</title>
        <authorList>
            <person name="Beno S.M."/>
        </authorList>
    </citation>
    <scope>NUCLEOTIDE SEQUENCE [LARGE SCALE GENOMIC DNA]</scope>
    <source>
        <strain evidence="1 2">FSL H7-0918</strain>
    </source>
</reference>
<gene>
    <name evidence="1" type="ORF">BSK47_20090</name>
</gene>
<name>A0AB36J9W5_9BACL</name>
<organism evidence="1 2">
    <name type="scientific">Paenibacillus odorifer</name>
    <dbReference type="NCBI Taxonomy" id="189426"/>
    <lineage>
        <taxon>Bacteria</taxon>
        <taxon>Bacillati</taxon>
        <taxon>Bacillota</taxon>
        <taxon>Bacilli</taxon>
        <taxon>Bacillales</taxon>
        <taxon>Paenibacillaceae</taxon>
        <taxon>Paenibacillus</taxon>
    </lineage>
</organism>
<sequence length="92" mass="10149">MNKYGKSAIYATQLILSGEVLFADEAWNIATTEFFTTDPKACPRSAFLGLCEADLIKGVKQNHINKPLRDDTNKNHAIEAVALLSEDETFSS</sequence>
<evidence type="ECO:0000313" key="2">
    <source>
        <dbReference type="Proteomes" id="UP000187323"/>
    </source>
</evidence>
<dbReference type="AlphaFoldDB" id="A0AB36J9W5"/>
<dbReference type="RefSeq" id="WP_076136685.1">
    <property type="nucleotide sequence ID" value="NZ_MPTO01000019.1"/>
</dbReference>
<dbReference type="Proteomes" id="UP000187323">
    <property type="component" value="Unassembled WGS sequence"/>
</dbReference>
<comment type="caution">
    <text evidence="1">The sequence shown here is derived from an EMBL/GenBank/DDBJ whole genome shotgun (WGS) entry which is preliminary data.</text>
</comment>
<protein>
    <submittedName>
        <fullName evidence="1">Uncharacterized protein</fullName>
    </submittedName>
</protein>
<dbReference type="InterPro" id="IPR053917">
    <property type="entry name" value="DUF6979"/>
</dbReference>
<evidence type="ECO:0000313" key="1">
    <source>
        <dbReference type="EMBL" id="OME16563.1"/>
    </source>
</evidence>
<accession>A0AB36J9W5</accession>